<keyword evidence="2" id="KW-0560">Oxidoreductase</keyword>
<dbReference type="Gene3D" id="3.90.180.10">
    <property type="entry name" value="Medium-chain alcohol dehydrogenases, catalytic domain"/>
    <property type="match status" value="1"/>
</dbReference>
<dbReference type="EMBL" id="CP159218">
    <property type="protein sequence ID" value="XCG64018.1"/>
    <property type="molecule type" value="Genomic_DNA"/>
</dbReference>
<reference evidence="5" key="1">
    <citation type="submission" date="2024-05" db="EMBL/GenBank/DDBJ databases">
        <authorList>
            <person name="Cai S.Y."/>
            <person name="Jin L.M."/>
            <person name="Li H.R."/>
        </authorList>
    </citation>
    <scope>NUCLEOTIDE SEQUENCE</scope>
    <source>
        <strain evidence="5">A5-74</strain>
    </source>
</reference>
<feature type="domain" description="Alcohol dehydrogenase-like N-terminal" evidence="4">
    <location>
        <begin position="24"/>
        <end position="138"/>
    </location>
</feature>
<dbReference type="SUPFAM" id="SSF51735">
    <property type="entry name" value="NAD(P)-binding Rossmann-fold domains"/>
    <property type="match status" value="1"/>
</dbReference>
<sequence>MRALVLHGPLDAQIDDVPVPDPRAGQAVVRIHRVGLCGTDLAFFRGTMPYLQTGGARYPLRIGHEWVGTVTAAPGDPDWVGARVTGDTMLGCGTCPRCRGGQQHVCAERFEIGVLGGWHGAAADELLVPTTCLHRIPDGVDDSAAALVEPAANGARAVREGGVVAGQRVAVIGPGALGSMATAFAARLGAEVEVIGRSDRGLDRAIGFGARKAWRRDDLTRPGGIPSDFDVVIEASGGAGMPQLALELVRPGGTVVCVGINGDPTPIDTRDLVTRDIRLIGNLSGSPAMAETIAAFADGSIDPTPLVDTTAPLEDGPVLLAAADAGKIHLTA</sequence>
<dbReference type="SUPFAM" id="SSF50129">
    <property type="entry name" value="GroES-like"/>
    <property type="match status" value="1"/>
</dbReference>
<dbReference type="InterPro" id="IPR013154">
    <property type="entry name" value="ADH-like_N"/>
</dbReference>
<evidence type="ECO:0000259" key="3">
    <source>
        <dbReference type="Pfam" id="PF00107"/>
    </source>
</evidence>
<evidence type="ECO:0000256" key="2">
    <source>
        <dbReference type="ARBA" id="ARBA00023002"/>
    </source>
</evidence>
<evidence type="ECO:0000256" key="1">
    <source>
        <dbReference type="ARBA" id="ARBA00001947"/>
    </source>
</evidence>
<protein>
    <submittedName>
        <fullName evidence="5">Alcohol dehydrogenase catalytic domain-containing protein</fullName>
    </submittedName>
</protein>
<dbReference type="PANTHER" id="PTHR43401:SF2">
    <property type="entry name" value="L-THREONINE 3-DEHYDROGENASE"/>
    <property type="match status" value="1"/>
</dbReference>
<dbReference type="InterPro" id="IPR036291">
    <property type="entry name" value="NAD(P)-bd_dom_sf"/>
</dbReference>
<comment type="cofactor">
    <cofactor evidence="1">
        <name>Zn(2+)</name>
        <dbReference type="ChEBI" id="CHEBI:29105"/>
    </cofactor>
</comment>
<dbReference type="RefSeq" id="WP_353649632.1">
    <property type="nucleotide sequence ID" value="NZ_CP159218.1"/>
</dbReference>
<accession>A0AAU8DQK0</accession>
<dbReference type="Pfam" id="PF08240">
    <property type="entry name" value="ADH_N"/>
    <property type="match status" value="1"/>
</dbReference>
<evidence type="ECO:0000259" key="4">
    <source>
        <dbReference type="Pfam" id="PF08240"/>
    </source>
</evidence>
<dbReference type="PANTHER" id="PTHR43401">
    <property type="entry name" value="L-THREONINE 3-DEHYDROGENASE"/>
    <property type="match status" value="1"/>
</dbReference>
<dbReference type="InterPro" id="IPR011032">
    <property type="entry name" value="GroES-like_sf"/>
</dbReference>
<evidence type="ECO:0000313" key="5">
    <source>
        <dbReference type="EMBL" id="XCG64018.1"/>
    </source>
</evidence>
<feature type="domain" description="Alcohol dehydrogenase-like C-terminal" evidence="3">
    <location>
        <begin position="176"/>
        <end position="294"/>
    </location>
</feature>
<organism evidence="5">
    <name type="scientific">Nakamurella sp. A5-74</name>
    <dbReference type="NCBI Taxonomy" id="3158264"/>
    <lineage>
        <taxon>Bacteria</taxon>
        <taxon>Bacillati</taxon>
        <taxon>Actinomycetota</taxon>
        <taxon>Actinomycetes</taxon>
        <taxon>Nakamurellales</taxon>
        <taxon>Nakamurellaceae</taxon>
        <taxon>Nakamurella</taxon>
    </lineage>
</organism>
<dbReference type="InterPro" id="IPR050129">
    <property type="entry name" value="Zn_alcohol_dh"/>
</dbReference>
<proteinExistence type="predicted"/>
<dbReference type="GO" id="GO:0016491">
    <property type="term" value="F:oxidoreductase activity"/>
    <property type="evidence" value="ECO:0007669"/>
    <property type="project" value="UniProtKB-KW"/>
</dbReference>
<dbReference type="Pfam" id="PF00107">
    <property type="entry name" value="ADH_zinc_N"/>
    <property type="match status" value="1"/>
</dbReference>
<gene>
    <name evidence="5" type="ORF">ABLG96_01330</name>
</gene>
<dbReference type="AlphaFoldDB" id="A0AAU8DQK0"/>
<name>A0AAU8DQK0_9ACTN</name>
<dbReference type="InterPro" id="IPR013149">
    <property type="entry name" value="ADH-like_C"/>
</dbReference>
<dbReference type="Gene3D" id="3.40.50.720">
    <property type="entry name" value="NAD(P)-binding Rossmann-like Domain"/>
    <property type="match status" value="1"/>
</dbReference>